<dbReference type="RefSeq" id="WP_005048951.1">
    <property type="nucleotide sequence ID" value="NZ_AP021936.1"/>
</dbReference>
<feature type="transmembrane region" description="Helical" evidence="1">
    <location>
        <begin position="20"/>
        <end position="40"/>
    </location>
</feature>
<dbReference type="Proteomes" id="UP000515758">
    <property type="component" value="Chromosome"/>
</dbReference>
<evidence type="ECO:0000313" key="6">
    <source>
        <dbReference type="Proteomes" id="UP000515758"/>
    </source>
</evidence>
<dbReference type="EMBL" id="CP095407">
    <property type="protein sequence ID" value="USU94020.1"/>
    <property type="molecule type" value="Genomic_DNA"/>
</dbReference>
<dbReference type="GeneID" id="92918374"/>
<organism evidence="3 5">
    <name type="scientific">Acinetobacter pittii</name>
    <name type="common">Acinetobacter genomosp. 3</name>
    <dbReference type="NCBI Taxonomy" id="48296"/>
    <lineage>
        <taxon>Bacteria</taxon>
        <taxon>Pseudomonadati</taxon>
        <taxon>Pseudomonadota</taxon>
        <taxon>Gammaproteobacteria</taxon>
        <taxon>Moraxellales</taxon>
        <taxon>Moraxellaceae</taxon>
        <taxon>Acinetobacter</taxon>
        <taxon>Acinetobacter calcoaceticus/baumannii complex</taxon>
    </lineage>
</organism>
<feature type="transmembrane region" description="Helical" evidence="1">
    <location>
        <begin position="52"/>
        <end position="75"/>
    </location>
</feature>
<reference evidence="3 5" key="1">
    <citation type="submission" date="2018-10" db="EMBL/GenBank/DDBJ databases">
        <title>GWAS and RNA-Seq identify cryptic mechanisms of antimicrobial resistance in Acinetobacter baumannii.</title>
        <authorList>
            <person name="Sahl J.W."/>
        </authorList>
    </citation>
    <scope>NUCLEOTIDE SEQUENCE [LARGE SCALE GENOMIC DNA]</scope>
    <source>
        <strain evidence="3 5">TG41884</strain>
    </source>
</reference>
<evidence type="ECO:0000256" key="1">
    <source>
        <dbReference type="SAM" id="Phobius"/>
    </source>
</evidence>
<keyword evidence="1" id="KW-1133">Transmembrane helix</keyword>
<name>A0A0M3BWK7_ACIPI</name>
<evidence type="ECO:0000313" key="3">
    <source>
        <dbReference type="EMBL" id="RSO57986.1"/>
    </source>
</evidence>
<keyword evidence="1" id="KW-0472">Membrane</keyword>
<reference evidence="2 6" key="2">
    <citation type="submission" date="2019-12" db="EMBL/GenBank/DDBJ databases">
        <title>complete genome sequences of Acinetobacter pittii str. WP2-W18-ESBL-11 isolated from wastewater treatment plant effluent.</title>
        <authorList>
            <person name="Sekizuka T."/>
            <person name="Itokawa K."/>
            <person name="Yatsu K."/>
            <person name="Inamine Y."/>
            <person name="Kuroda M."/>
        </authorList>
    </citation>
    <scope>NUCLEOTIDE SEQUENCE [LARGE SCALE GENOMIC DNA]</scope>
    <source>
        <strain evidence="2 6">WP2-W18-ESBL-11</strain>
    </source>
</reference>
<dbReference type="InterPro" id="IPR032637">
    <property type="entry name" value="Phage_holin-like"/>
</dbReference>
<dbReference type="Proteomes" id="UP001055514">
    <property type="component" value="Chromosome"/>
</dbReference>
<keyword evidence="1" id="KW-0812">Transmembrane</keyword>
<sequence length="118" mass="12434">MPEPTTTAAVTAVSISAASLLPFVNGNALLGAVFGAALFATTKKDLKPLQRLSTMIIAVGFGYLLAPEVTTRTFITNDATAGMIASIFSLPIILKIMVWVDQSSLTDIWNKFRGGGKS</sequence>
<proteinExistence type="predicted"/>
<protein>
    <submittedName>
        <fullName evidence="4">Phage holin family protein</fullName>
    </submittedName>
</protein>
<reference evidence="4" key="3">
    <citation type="submission" date="2022-04" db="EMBL/GenBank/DDBJ databases">
        <title>Emergence of ST220 Acinetobacter pittii strain in bloodstream infection, which co-producing chromosomal NDM-1 and OXA-820 carbapenemases.</title>
        <authorList>
            <person name="Tian C."/>
            <person name="Xing M."/>
            <person name="Fu L."/>
            <person name="Xia D."/>
        </authorList>
    </citation>
    <scope>NUCLEOTIDE SEQUENCE</scope>
    <source>
        <strain evidence="4">TCM</strain>
    </source>
</reference>
<dbReference type="EMBL" id="AP021936">
    <property type="protein sequence ID" value="BBQ50133.1"/>
    <property type="molecule type" value="Genomic_DNA"/>
</dbReference>
<feature type="transmembrane region" description="Helical" evidence="1">
    <location>
        <begin position="81"/>
        <end position="100"/>
    </location>
</feature>
<gene>
    <name evidence="3" type="ORF">EA752_14115</name>
    <name evidence="4" type="ORF">MWH18_17005</name>
    <name evidence="2" type="ORF">WP2W18E11_31310</name>
</gene>
<dbReference type="AlphaFoldDB" id="A0A0M3BWK7"/>
<evidence type="ECO:0000313" key="5">
    <source>
        <dbReference type="Proteomes" id="UP000271320"/>
    </source>
</evidence>
<dbReference type="EMBL" id="RFEW01000011">
    <property type="protein sequence ID" value="RSO57986.1"/>
    <property type="molecule type" value="Genomic_DNA"/>
</dbReference>
<evidence type="ECO:0000313" key="2">
    <source>
        <dbReference type="EMBL" id="BBQ50133.1"/>
    </source>
</evidence>
<evidence type="ECO:0000313" key="4">
    <source>
        <dbReference type="EMBL" id="USU94020.1"/>
    </source>
</evidence>
<dbReference type="Pfam" id="PF16931">
    <property type="entry name" value="Phage_holin_8"/>
    <property type="match status" value="1"/>
</dbReference>
<dbReference type="Proteomes" id="UP000271320">
    <property type="component" value="Unassembled WGS sequence"/>
</dbReference>
<accession>A0A0M3BWK7</accession>